<reference evidence="11 12" key="1">
    <citation type="journal article" date="2007" name="Genome Res.">
        <title>Genome characteristics of facultatively symbiotic Frankia sp. strains reflect host range and host plant biogeography.</title>
        <authorList>
            <person name="Normand P."/>
            <person name="Lapierre P."/>
            <person name="Tisa L.S."/>
            <person name="Gogarten J.P."/>
            <person name="Alloisio N."/>
            <person name="Bagnarol E."/>
            <person name="Bassi C.A."/>
            <person name="Berry A.M."/>
            <person name="Bickhart D.M."/>
            <person name="Choisne N."/>
            <person name="Couloux A."/>
            <person name="Cournoyer B."/>
            <person name="Cruveiller S."/>
            <person name="Daubin V."/>
            <person name="Demange N."/>
            <person name="Francino M.P."/>
            <person name="Goltsman E."/>
            <person name="Huang Y."/>
            <person name="Kopp O.R."/>
            <person name="Labarre L."/>
            <person name="Lapidus A."/>
            <person name="Lavire C."/>
            <person name="Marechal J."/>
            <person name="Martinez M."/>
            <person name="Mastronunzio J.E."/>
            <person name="Mullin B.C."/>
            <person name="Niemann J."/>
            <person name="Pujic P."/>
            <person name="Rawnsley T."/>
            <person name="Rouy Z."/>
            <person name="Schenowitz C."/>
            <person name="Sellstedt A."/>
            <person name="Tavares F."/>
            <person name="Tomkins J.P."/>
            <person name="Vallenet D."/>
            <person name="Valverde C."/>
            <person name="Wall L.G."/>
            <person name="Wang Y."/>
            <person name="Medigue C."/>
            <person name="Benson D.R."/>
        </authorList>
    </citation>
    <scope>NUCLEOTIDE SEQUENCE [LARGE SCALE GENOMIC DNA]</scope>
    <source>
        <strain evidence="12">DSM 45818 / CECT 9043 / CcI3</strain>
    </source>
</reference>
<accession>Q2J5C6</accession>
<dbReference type="GO" id="GO:0003676">
    <property type="term" value="F:nucleic acid binding"/>
    <property type="evidence" value="ECO:0007669"/>
    <property type="project" value="InterPro"/>
</dbReference>
<gene>
    <name evidence="11" type="ordered locus">Francci3_4168</name>
</gene>
<dbReference type="Gene3D" id="1.10.10.1600">
    <property type="entry name" value="Bacterial DNA polymerase III alpha subunit, thumb domain"/>
    <property type="match status" value="1"/>
</dbReference>
<dbReference type="AlphaFoldDB" id="Q2J5C6"/>
<evidence type="ECO:0000256" key="6">
    <source>
        <dbReference type="ARBA" id="ARBA00022695"/>
    </source>
</evidence>
<evidence type="ECO:0000256" key="7">
    <source>
        <dbReference type="ARBA" id="ARBA00022705"/>
    </source>
</evidence>
<organism evidence="11 12">
    <name type="scientific">Frankia casuarinae (strain DSM 45818 / CECT 9043 / HFP020203 / CcI3)</name>
    <dbReference type="NCBI Taxonomy" id="106370"/>
    <lineage>
        <taxon>Bacteria</taxon>
        <taxon>Bacillati</taxon>
        <taxon>Actinomycetota</taxon>
        <taxon>Actinomycetes</taxon>
        <taxon>Frankiales</taxon>
        <taxon>Frankiaceae</taxon>
        <taxon>Frankia</taxon>
    </lineage>
</organism>
<dbReference type="SMART" id="SM00481">
    <property type="entry name" value="POLIIIAc"/>
    <property type="match status" value="1"/>
</dbReference>
<dbReference type="Gene3D" id="1.10.150.870">
    <property type="match status" value="1"/>
</dbReference>
<dbReference type="PhylomeDB" id="Q2J5C6"/>
<evidence type="ECO:0000256" key="8">
    <source>
        <dbReference type="ARBA" id="ARBA00022932"/>
    </source>
</evidence>
<comment type="similarity">
    <text evidence="2">Belongs to the DNA polymerase type-C family. DnaE subfamily.</text>
</comment>
<dbReference type="InterPro" id="IPR004013">
    <property type="entry name" value="PHP_dom"/>
</dbReference>
<evidence type="ECO:0000256" key="5">
    <source>
        <dbReference type="ARBA" id="ARBA00022679"/>
    </source>
</evidence>
<dbReference type="CDD" id="cd12113">
    <property type="entry name" value="PHP_PolIIIA_DnaE3"/>
    <property type="match status" value="1"/>
</dbReference>
<dbReference type="Proteomes" id="UP000001937">
    <property type="component" value="Chromosome"/>
</dbReference>
<dbReference type="InterPro" id="IPR029460">
    <property type="entry name" value="DNAPol_HHH"/>
</dbReference>
<keyword evidence="7" id="KW-0235">DNA replication</keyword>
<dbReference type="GO" id="GO:0008408">
    <property type="term" value="F:3'-5' exonuclease activity"/>
    <property type="evidence" value="ECO:0007669"/>
    <property type="project" value="InterPro"/>
</dbReference>
<keyword evidence="5 11" id="KW-0808">Transferase</keyword>
<dbReference type="InterPro" id="IPR004805">
    <property type="entry name" value="DnaE2/DnaE/PolC"/>
</dbReference>
<dbReference type="InterPro" id="IPR003141">
    <property type="entry name" value="Pol/His_phosphatase_N"/>
</dbReference>
<dbReference type="Pfam" id="PF02811">
    <property type="entry name" value="PHP"/>
    <property type="match status" value="1"/>
</dbReference>
<evidence type="ECO:0000256" key="9">
    <source>
        <dbReference type="ARBA" id="ARBA00049244"/>
    </source>
</evidence>
<protein>
    <recommendedName>
        <fullName evidence="4">DNA polymerase III subunit alpha</fullName>
        <ecNumber evidence="3">2.7.7.7</ecNumber>
    </recommendedName>
</protein>
<dbReference type="NCBIfam" id="TIGR00594">
    <property type="entry name" value="polc"/>
    <property type="match status" value="1"/>
</dbReference>
<evidence type="ECO:0000256" key="2">
    <source>
        <dbReference type="ARBA" id="ARBA00009496"/>
    </source>
</evidence>
<name>Q2J5C6_FRACC</name>
<comment type="catalytic activity">
    <reaction evidence="9">
        <text>DNA(n) + a 2'-deoxyribonucleoside 5'-triphosphate = DNA(n+1) + diphosphate</text>
        <dbReference type="Rhea" id="RHEA:22508"/>
        <dbReference type="Rhea" id="RHEA-COMP:17339"/>
        <dbReference type="Rhea" id="RHEA-COMP:17340"/>
        <dbReference type="ChEBI" id="CHEBI:33019"/>
        <dbReference type="ChEBI" id="CHEBI:61560"/>
        <dbReference type="ChEBI" id="CHEBI:173112"/>
        <dbReference type="EC" id="2.7.7.7"/>
    </reaction>
</comment>
<keyword evidence="6 11" id="KW-0548">Nucleotidyltransferase</keyword>
<dbReference type="STRING" id="106370.Francci3_4168"/>
<evidence type="ECO:0000256" key="3">
    <source>
        <dbReference type="ARBA" id="ARBA00012417"/>
    </source>
</evidence>
<comment type="subcellular location">
    <subcellularLocation>
        <location evidence="1">Cytoplasm</location>
    </subcellularLocation>
</comment>
<evidence type="ECO:0000259" key="10">
    <source>
        <dbReference type="SMART" id="SM00481"/>
    </source>
</evidence>
<dbReference type="PANTHER" id="PTHR32294">
    <property type="entry name" value="DNA POLYMERASE III SUBUNIT ALPHA"/>
    <property type="match status" value="1"/>
</dbReference>
<dbReference type="eggNOG" id="COG0587">
    <property type="taxonomic scope" value="Bacteria"/>
</dbReference>
<dbReference type="Pfam" id="PF17657">
    <property type="entry name" value="DNA_pol3_finger"/>
    <property type="match status" value="1"/>
</dbReference>
<proteinExistence type="inferred from homology"/>
<evidence type="ECO:0000256" key="4">
    <source>
        <dbReference type="ARBA" id="ARBA00019114"/>
    </source>
</evidence>
<dbReference type="CDD" id="cd04485">
    <property type="entry name" value="DnaE_OBF"/>
    <property type="match status" value="1"/>
</dbReference>
<dbReference type="Pfam" id="PF14579">
    <property type="entry name" value="HHH_6"/>
    <property type="match status" value="1"/>
</dbReference>
<dbReference type="HOGENOM" id="CLU_001600_0_0_11"/>
<evidence type="ECO:0000313" key="12">
    <source>
        <dbReference type="Proteomes" id="UP000001937"/>
    </source>
</evidence>
<dbReference type="GO" id="GO:0006260">
    <property type="term" value="P:DNA replication"/>
    <property type="evidence" value="ECO:0007669"/>
    <property type="project" value="UniProtKB-KW"/>
</dbReference>
<dbReference type="KEGG" id="fra:Francci3_4168"/>
<dbReference type="InterPro" id="IPR041931">
    <property type="entry name" value="DNA_pol3_alpha_thumb_dom"/>
</dbReference>
<dbReference type="SUPFAM" id="SSF89550">
    <property type="entry name" value="PHP domain-like"/>
    <property type="match status" value="1"/>
</dbReference>
<dbReference type="GO" id="GO:0003887">
    <property type="term" value="F:DNA-directed DNA polymerase activity"/>
    <property type="evidence" value="ECO:0007669"/>
    <property type="project" value="UniProtKB-KW"/>
</dbReference>
<dbReference type="EC" id="2.7.7.7" evidence="3"/>
<keyword evidence="12" id="KW-1185">Reference proteome</keyword>
<dbReference type="Pfam" id="PF01336">
    <property type="entry name" value="tRNA_anti-codon"/>
    <property type="match status" value="1"/>
</dbReference>
<sequence>MPTDSFVHLHVHTEYSMLDGAAKTGLLFKEAAKLGMPAVGMTDHGNMFGAYEFYQGAKSAGVKPIIGIEAYLAPESRHHKRPVLWGERSQRDVDPAGEGGDVSGGGAYTHMTMLAANAAGLRNLFRLSSIASIEGYYRKPRMDHELVSQYSEGIIATTGCPSGEVQTRLRLGQFDKALAAAATYQEVFGADNFFLELMDHGLPIERSVRQGLLDIGDKLGLRPLATNDSHYVTQDQAGSHEVLLCVGTGKKLDDPTRFKFDGSGYYLKSSEEMRNLWDSEVPGACDSSLLIAERVESYDDVFKFVDRMPRYPVPAGETQLSWLRKEIDRGLTWRFPAGVPADVVERVDYEVGVIDKMGFPAYFLVVADICKFARDRGIGLGPGRGSATGSMIAYILGITELNPIEHALIFERFLNPERISPPDIDLDFDERRRGEVIRYITEQYGEDRVAQINTFGTIKAKAAIKDSCRVLGYDYALGDKISKAMPPDVMGQGIPLAGIFDPNHERYGEAAEVRAQYETDTKVRKVIDTARGLEGLTRGTGVHAAGVILCSEPLLDVLPIHRRDNDGAIITGFPFPQCEEMGLLKMDCLGLRNLTVIGDAIEAVKRNRNVDIDLSTLPLEDAKAFELLARGDTLGVFQLDGGPMRNLLRLMAPTKFGDIAAVLALYRPGPMAANSHIEYADRKNGRKEILPIHPELAEALEPILGETYHLVVYQEQVMAIARELAGYSLGGADLLRRAMGKKKKEILDKEFARFSAGMKERGYTDAAVQALWDVLVPFSGYGFNKSHTAGYGVVSFWTAYLKANYPAEFMAALLTSVGDDKDKMAVYLAETRRMGIQVLPPDVNESDLRFGAVGDSIRFGLGAVRNVGENVVASIAAARRRKGAYESFADFLQKVDIGVCNKRTIDSLIKAGAFDSLGHHRRVLVNVHENAIDAVIITKRAEAIGQFDLFGDGGAGEEEESPGLGLDLDLSGPEWPKKELLAQERDMLGLYVSSHPLEGAERALDRHRDTRIVDLAEANDGTTVQIAGIISKIDRRINKNTAKAWAIVTVEDLDASVEVLFFPQSYEVHSYALATDAVISVRGRINEREGSVSLFAQDLTVVDVATHVNGPPVVITLPSHKITPPLVDDLKLVLTTHPGTTPVHLRLEGPQNTHLLLLELQVQASSSLLGDLKALLGALLHWAEAGRGGAVSGGRSDGQGEFGEGSRQPVPEVGIDAQFVVAAADVLHERVPGADDLCGAEAFQAAHRP</sequence>
<dbReference type="InterPro" id="IPR011708">
    <property type="entry name" value="DNA_pol3_alpha_NTPase_dom"/>
</dbReference>
<dbReference type="Pfam" id="PF07733">
    <property type="entry name" value="DNA_pol3_alpha"/>
    <property type="match status" value="1"/>
</dbReference>
<keyword evidence="8" id="KW-0239">DNA-directed DNA polymerase</keyword>
<dbReference type="EMBL" id="CP000249">
    <property type="protein sequence ID" value="ABD13516.1"/>
    <property type="molecule type" value="Genomic_DNA"/>
</dbReference>
<dbReference type="GO" id="GO:0005737">
    <property type="term" value="C:cytoplasm"/>
    <property type="evidence" value="ECO:0007669"/>
    <property type="project" value="UniProtKB-SubCell"/>
</dbReference>
<dbReference type="NCBIfam" id="NF004226">
    <property type="entry name" value="PRK05673.1"/>
    <property type="match status" value="1"/>
</dbReference>
<dbReference type="InterPro" id="IPR040982">
    <property type="entry name" value="DNA_pol3_finger"/>
</dbReference>
<dbReference type="Gene3D" id="3.20.20.140">
    <property type="entry name" value="Metal-dependent hydrolases"/>
    <property type="match status" value="1"/>
</dbReference>
<evidence type="ECO:0000313" key="11">
    <source>
        <dbReference type="EMBL" id="ABD13516.1"/>
    </source>
</evidence>
<feature type="domain" description="Polymerase/histidinol phosphatase N-terminal" evidence="10">
    <location>
        <begin position="7"/>
        <end position="74"/>
    </location>
</feature>
<dbReference type="InterPro" id="IPR004365">
    <property type="entry name" value="NA-bd_OB_tRNA"/>
</dbReference>
<dbReference type="InterPro" id="IPR016195">
    <property type="entry name" value="Pol/histidinol_Pase-like"/>
</dbReference>
<evidence type="ECO:0000256" key="1">
    <source>
        <dbReference type="ARBA" id="ARBA00004496"/>
    </source>
</evidence>
<dbReference type="PANTHER" id="PTHR32294:SF0">
    <property type="entry name" value="DNA POLYMERASE III SUBUNIT ALPHA"/>
    <property type="match status" value="1"/>
</dbReference>